<dbReference type="PRINTS" id="PR00111">
    <property type="entry name" value="ABHYDROLASE"/>
</dbReference>
<dbReference type="InterPro" id="IPR000073">
    <property type="entry name" value="AB_hydrolase_1"/>
</dbReference>
<evidence type="ECO:0000313" key="3">
    <source>
        <dbReference type="EMBL" id="KRO70331.1"/>
    </source>
</evidence>
<dbReference type="InterPro" id="IPR000639">
    <property type="entry name" value="Epox_hydrolase-like"/>
</dbReference>
<feature type="domain" description="AB hydrolase-1" evidence="2">
    <location>
        <begin position="35"/>
        <end position="274"/>
    </location>
</feature>
<proteinExistence type="predicted"/>
<name>A0A0R2SAL3_9GAMM</name>
<dbReference type="GO" id="GO:0016787">
    <property type="term" value="F:hydrolase activity"/>
    <property type="evidence" value="ECO:0007669"/>
    <property type="project" value="UniProtKB-KW"/>
</dbReference>
<evidence type="ECO:0000313" key="4">
    <source>
        <dbReference type="Proteomes" id="UP000051934"/>
    </source>
</evidence>
<dbReference type="Pfam" id="PF00561">
    <property type="entry name" value="Abhydrolase_1"/>
    <property type="match status" value="1"/>
</dbReference>
<organism evidence="3 4">
    <name type="scientific">OM182 bacterium BACL3 MAG-120507-bin80</name>
    <dbReference type="NCBI Taxonomy" id="1655577"/>
    <lineage>
        <taxon>Bacteria</taxon>
        <taxon>Pseudomonadati</taxon>
        <taxon>Pseudomonadota</taxon>
        <taxon>Gammaproteobacteria</taxon>
        <taxon>OMG group</taxon>
        <taxon>OM182 clade</taxon>
    </lineage>
</organism>
<comment type="caution">
    <text evidence="3">The sequence shown here is derived from an EMBL/GenBank/DDBJ whole genome shotgun (WGS) entry which is preliminary data.</text>
</comment>
<dbReference type="InterPro" id="IPR029058">
    <property type="entry name" value="AB_hydrolase_fold"/>
</dbReference>
<evidence type="ECO:0000259" key="2">
    <source>
        <dbReference type="Pfam" id="PF00561"/>
    </source>
</evidence>
<dbReference type="PRINTS" id="PR00412">
    <property type="entry name" value="EPOXHYDRLASE"/>
</dbReference>
<dbReference type="Gene3D" id="3.40.50.1820">
    <property type="entry name" value="alpha/beta hydrolase"/>
    <property type="match status" value="1"/>
</dbReference>
<sequence length="290" mass="32822">MSPLAPAQDIRSEVEHVYADNDGTKIHYAKMGSGPLMVFIHGFPDFWFSWRHQMQGLSSDYTVAAMDTRGYNLSDKPAGVENYDMQVLIEDVASVIRNEGQESAIIVGHDWGGGIAWSFAGWRPEMTSHLVIMNLPHLKGFARELAKMEDQHKNSTYARNFQRPNSHESISAQGLAMALSRGDEILQPIYLEAFERSSADAMMNYYRANFPREPYTSGTFVDLPRIQMPVLQFHGMNDTALLPDSLNDTWDELDQDWTLVTVPGAGHWPHHDKPDVITNMMRAWLALHAE</sequence>
<gene>
    <name evidence="3" type="ORF">ABR69_02515</name>
</gene>
<dbReference type="PANTHER" id="PTHR43329">
    <property type="entry name" value="EPOXIDE HYDROLASE"/>
    <property type="match status" value="1"/>
</dbReference>
<reference evidence="3 4" key="1">
    <citation type="submission" date="2015-10" db="EMBL/GenBank/DDBJ databases">
        <title>Metagenome-Assembled Genomes uncover a global brackish microbiome.</title>
        <authorList>
            <person name="Hugerth L.W."/>
            <person name="Larsson J."/>
            <person name="Alneberg J."/>
            <person name="Lindh M.V."/>
            <person name="Legrand C."/>
            <person name="Pinhassi J."/>
            <person name="Andersson A.F."/>
        </authorList>
    </citation>
    <scope>NUCLEOTIDE SEQUENCE [LARGE SCALE GENOMIC DNA]</scope>
    <source>
        <strain evidence="3">BACL4 MAG-120507-bin80</strain>
    </source>
</reference>
<dbReference type="SUPFAM" id="SSF53474">
    <property type="entry name" value="alpha/beta-Hydrolases"/>
    <property type="match status" value="1"/>
</dbReference>
<evidence type="ECO:0000256" key="1">
    <source>
        <dbReference type="ARBA" id="ARBA00022801"/>
    </source>
</evidence>
<dbReference type="Proteomes" id="UP000051934">
    <property type="component" value="Unassembled WGS sequence"/>
</dbReference>
<keyword evidence="1" id="KW-0378">Hydrolase</keyword>
<protein>
    <recommendedName>
        <fullName evidence="2">AB hydrolase-1 domain-containing protein</fullName>
    </recommendedName>
</protein>
<dbReference type="AlphaFoldDB" id="A0A0R2SAL3"/>
<accession>A0A0R2SAL3</accession>
<dbReference type="EMBL" id="LIBB01000352">
    <property type="protein sequence ID" value="KRO70331.1"/>
    <property type="molecule type" value="Genomic_DNA"/>
</dbReference>